<proteinExistence type="predicted"/>
<dbReference type="EMBL" id="JBHUEL010000004">
    <property type="protein sequence ID" value="MFD1766444.1"/>
    <property type="molecule type" value="Genomic_DNA"/>
</dbReference>
<dbReference type="Proteomes" id="UP001597215">
    <property type="component" value="Unassembled WGS sequence"/>
</dbReference>
<gene>
    <name evidence="2" type="ORF">ACFSAG_06265</name>
</gene>
<protein>
    <submittedName>
        <fullName evidence="2">Uncharacterized protein</fullName>
    </submittedName>
</protein>
<evidence type="ECO:0000256" key="1">
    <source>
        <dbReference type="SAM" id="MobiDB-lite"/>
    </source>
</evidence>
<evidence type="ECO:0000313" key="2">
    <source>
        <dbReference type="EMBL" id="MFD1766444.1"/>
    </source>
</evidence>
<feature type="region of interest" description="Disordered" evidence="1">
    <location>
        <begin position="58"/>
        <end position="80"/>
    </location>
</feature>
<reference evidence="3" key="1">
    <citation type="journal article" date="2019" name="Int. J. Syst. Evol. Microbiol.">
        <title>The Global Catalogue of Microorganisms (GCM) 10K type strain sequencing project: providing services to taxonomists for standard genome sequencing and annotation.</title>
        <authorList>
            <consortium name="The Broad Institute Genomics Platform"/>
            <consortium name="The Broad Institute Genome Sequencing Center for Infectious Disease"/>
            <person name="Wu L."/>
            <person name="Ma J."/>
        </authorList>
    </citation>
    <scope>NUCLEOTIDE SEQUENCE [LARGE SCALE GENOMIC DNA]</scope>
    <source>
        <strain evidence="3">CGMCC 1.12449</strain>
    </source>
</reference>
<dbReference type="RefSeq" id="WP_381512558.1">
    <property type="nucleotide sequence ID" value="NZ_JBHUEL010000004.1"/>
</dbReference>
<comment type="caution">
    <text evidence="2">The sequence shown here is derived from an EMBL/GenBank/DDBJ whole genome shotgun (WGS) entry which is preliminary data.</text>
</comment>
<feature type="compositionally biased region" description="Basic and acidic residues" evidence="1">
    <location>
        <begin position="61"/>
        <end position="80"/>
    </location>
</feature>
<accession>A0ABW4MBM7</accession>
<name>A0ABW4MBM7_9SPHN</name>
<keyword evidence="3" id="KW-1185">Reference proteome</keyword>
<sequence>MLGMGEGEDCPFQFNFDPATFKVGDTVSYRVTGSLADFPFVGTLLEVHDDYVVISPGENEPDARYKATRESRPLVDESEL</sequence>
<organism evidence="2 3">
    <name type="scientific">Sphingorhabdus buctiana</name>
    <dbReference type="NCBI Taxonomy" id="1508805"/>
    <lineage>
        <taxon>Bacteria</taxon>
        <taxon>Pseudomonadati</taxon>
        <taxon>Pseudomonadota</taxon>
        <taxon>Alphaproteobacteria</taxon>
        <taxon>Sphingomonadales</taxon>
        <taxon>Sphingomonadaceae</taxon>
        <taxon>Sphingorhabdus</taxon>
    </lineage>
</organism>
<evidence type="ECO:0000313" key="3">
    <source>
        <dbReference type="Proteomes" id="UP001597215"/>
    </source>
</evidence>